<organism evidence="1 2">
    <name type="scientific">Tolypocladium capitatum</name>
    <dbReference type="NCBI Taxonomy" id="45235"/>
    <lineage>
        <taxon>Eukaryota</taxon>
        <taxon>Fungi</taxon>
        <taxon>Dikarya</taxon>
        <taxon>Ascomycota</taxon>
        <taxon>Pezizomycotina</taxon>
        <taxon>Sordariomycetes</taxon>
        <taxon>Hypocreomycetidae</taxon>
        <taxon>Hypocreales</taxon>
        <taxon>Ophiocordycipitaceae</taxon>
        <taxon>Tolypocladium</taxon>
    </lineage>
</organism>
<gene>
    <name evidence="1" type="ORF">TCAP_06242</name>
</gene>
<dbReference type="AlphaFoldDB" id="A0A2K3Q8C5"/>
<comment type="caution">
    <text evidence="1">The sequence shown here is derived from an EMBL/GenBank/DDBJ whole genome shotgun (WGS) entry which is preliminary data.</text>
</comment>
<sequence length="216" mass="24273">MPTRRTSNVPHRALLSSDPALPALSCSRPAIAVNHRRRLLSGSQRLPAFLATSPFPLQPHRHHRVASHRARIFLGEVYRAAAHNKLARDRTTDNHRELYCPSRLASCLSSRRAASILKSSQFISLCANKASCATRQPENYNRLRASSCFSATDPDTASSHLPLTRNRRQGLRVSIKFLPPLFSSRRDLLPNLHLFSSSQLRARLHSLPDFMSRRAA</sequence>
<accession>A0A2K3Q8C5</accession>
<evidence type="ECO:0000313" key="2">
    <source>
        <dbReference type="Proteomes" id="UP000236621"/>
    </source>
</evidence>
<protein>
    <submittedName>
        <fullName evidence="1">Uncharacterized protein</fullName>
    </submittedName>
</protein>
<keyword evidence="2" id="KW-1185">Reference proteome</keyword>
<proteinExistence type="predicted"/>
<dbReference type="EMBL" id="NRSZ01001041">
    <property type="protein sequence ID" value="PNY23815.1"/>
    <property type="molecule type" value="Genomic_DNA"/>
</dbReference>
<dbReference type="Proteomes" id="UP000236621">
    <property type="component" value="Unassembled WGS sequence"/>
</dbReference>
<name>A0A2K3Q8C5_9HYPO</name>
<evidence type="ECO:0000313" key="1">
    <source>
        <dbReference type="EMBL" id="PNY23815.1"/>
    </source>
</evidence>
<reference evidence="1 2" key="1">
    <citation type="submission" date="2017-08" db="EMBL/GenBank/DDBJ databases">
        <title>Harnessing the power of phylogenomics to disentangle the directionality and signatures of interkingdom host jumping in the parasitic fungal genus Tolypocladium.</title>
        <authorList>
            <person name="Quandt C.A."/>
            <person name="Patterson W."/>
            <person name="Spatafora J.W."/>
        </authorList>
    </citation>
    <scope>NUCLEOTIDE SEQUENCE [LARGE SCALE GENOMIC DNA]</scope>
    <source>
        <strain evidence="1 2">CBS 113982</strain>
    </source>
</reference>